<name>A0A2U0SM63_9PAST</name>
<feature type="domain" description="Adenylate cyclase class-I N-terminal" evidence="13">
    <location>
        <begin position="5"/>
        <end position="202"/>
    </location>
</feature>
<dbReference type="PIRSF" id="PIRSF001444">
    <property type="entry name" value="Adenylate_cycl"/>
    <property type="match status" value="1"/>
</dbReference>
<dbReference type="Pfam" id="PF01295">
    <property type="entry name" value="Adenylate_cycl"/>
    <property type="match status" value="1"/>
</dbReference>
<evidence type="ECO:0000256" key="1">
    <source>
        <dbReference type="ARBA" id="ARBA00001593"/>
    </source>
</evidence>
<keyword evidence="15" id="KW-1185">Reference proteome</keyword>
<comment type="caution">
    <text evidence="14">The sequence shown here is derived from an EMBL/GenBank/DDBJ whole genome shotgun (WGS) entry which is preliminary data.</text>
</comment>
<dbReference type="PROSITE" id="PS01093">
    <property type="entry name" value="ADENYLATE_CYCLASE_1_2"/>
    <property type="match status" value="1"/>
</dbReference>
<dbReference type="PANTHER" id="PTHR38760:SF1">
    <property type="entry name" value="ADENYLATE CYCLASE"/>
    <property type="match status" value="1"/>
</dbReference>
<accession>A0A2U0SM63</accession>
<evidence type="ECO:0000313" key="15">
    <source>
        <dbReference type="Proteomes" id="UP000245909"/>
    </source>
</evidence>
<sequence length="850" mass="99866">MKYDIEFARKQVADLERYRTVRALSGATEEFRHVFQLISLLLHSNHPNLPGFIHDAPFGIFDFKLNDYQRKYLHNLFPNTPIYQIIPNIDRTFLAINGVYVMGSIASISQTTSSDLDIWVCHREDLSPTELDKLQQKVTALEKWAKQFDIDMNLFLMDEMRFRDFRYSEAMTKENSGSAQYMLLLDEFYRSVIRLAGKPLLWLHLLVEDETAYEDEVEKLIKNKEIDPQEWVDFGGLGKFSANEYFGTSLWQLYKGIDSPYKSTIKILLLEAYSWEYPNTRLISSDFKFHLLMDHTEDHHFDSYLEMLERVTAYLTYHKDFKRLDFVRRCFYMKATEDLWYYRGSNWRFDLLNELTQQWGWDQKTIDDLKQRPFWKIRRVKKSYNMVVQMLMLSYRHLIHFARKNNVNASIMPQDISVLTRKIYTAFEELPGKVMLINSQLSNDLAESDLTFIEIPKTTKTHKAGWYLLNQAHKAGWYLLNQAPNMSCFLQPRHVEYNPNLHKLVAWAYFNTLLTPKTRVHIHSDNVDATVLNEFIADLANTFPVKVPPPTNEELNHPCEIRQLLVAVNLISDPTKNLAPVGYDVKQSDLFSFGADERSLVGSIDLIYRNLWNEVRTLHFEGANAILLALKVLSNKIHRGSTTPRSVHVFSYSENYRRTLAEAVSTLINKCISIQSGNTPPSKIHNLLRVAGKNWQFFFEDRGISLQEFQQSNIPQYRDFGDDLHEKLAQNEPHFKRSNIKQIRKANKELYPAELDAFASEGFLQFFFEDTVDGLFNVYILDEQNRIEVYRNCDGEKEQKIREINHIYATADKNGNNPYGIVQRDFNYPQFYRLQQIDNQTKITPFQRYL</sequence>
<keyword evidence="10" id="KW-0456">Lyase</keyword>
<dbReference type="InterPro" id="IPR024686">
    <property type="entry name" value="Adenylate_cyclase_1_CS"/>
</dbReference>
<dbReference type="GO" id="GO:0006171">
    <property type="term" value="P:cAMP biosynthetic process"/>
    <property type="evidence" value="ECO:0007669"/>
    <property type="project" value="UniProtKB-KW"/>
</dbReference>
<evidence type="ECO:0000256" key="10">
    <source>
        <dbReference type="ARBA" id="ARBA00023239"/>
    </source>
</evidence>
<gene>
    <name evidence="14" type="ORF">C8D76_11310</name>
</gene>
<dbReference type="InterPro" id="IPR043519">
    <property type="entry name" value="NT_sf"/>
</dbReference>
<evidence type="ECO:0000256" key="5">
    <source>
        <dbReference type="ARBA" id="ARBA00021420"/>
    </source>
</evidence>
<evidence type="ECO:0000256" key="4">
    <source>
        <dbReference type="ARBA" id="ARBA00012201"/>
    </source>
</evidence>
<dbReference type="GO" id="GO:0005737">
    <property type="term" value="C:cytoplasm"/>
    <property type="evidence" value="ECO:0007669"/>
    <property type="project" value="UniProtKB-SubCell"/>
</dbReference>
<dbReference type="InterPro" id="IPR024685">
    <property type="entry name" value="Adenylate_cyclase_1_N"/>
</dbReference>
<evidence type="ECO:0000256" key="12">
    <source>
        <dbReference type="ARBA" id="ARBA00032637"/>
    </source>
</evidence>
<reference evidence="14 15" key="1">
    <citation type="submission" date="2018-05" db="EMBL/GenBank/DDBJ databases">
        <title>Genomic Encyclopedia of Type Strains, Phase IV (KMG-IV): sequencing the most valuable type-strain genomes for metagenomic binning, comparative biology and taxonomic classification.</title>
        <authorList>
            <person name="Goeker M."/>
        </authorList>
    </citation>
    <scope>NUCLEOTIDE SEQUENCE [LARGE SCALE GENOMIC DNA]</scope>
    <source>
        <strain evidence="14 15">DSM 22999</strain>
    </source>
</reference>
<keyword evidence="7" id="KW-0547">Nucleotide-binding</keyword>
<dbReference type="SUPFAM" id="SSF81301">
    <property type="entry name" value="Nucleotidyltransferase"/>
    <property type="match status" value="1"/>
</dbReference>
<dbReference type="EC" id="4.6.1.1" evidence="4"/>
<keyword evidence="9" id="KW-0115">cAMP biosynthesis</keyword>
<evidence type="ECO:0000256" key="3">
    <source>
        <dbReference type="ARBA" id="ARBA00007901"/>
    </source>
</evidence>
<protein>
    <recommendedName>
        <fullName evidence="5">Adenylate cyclase</fullName>
        <ecNumber evidence="4">4.6.1.1</ecNumber>
    </recommendedName>
    <alternativeName>
        <fullName evidence="11">ATP pyrophosphate-lyase</fullName>
    </alternativeName>
    <alternativeName>
        <fullName evidence="12">Adenylyl cyclase</fullName>
    </alternativeName>
</protein>
<dbReference type="InterPro" id="IPR000274">
    <property type="entry name" value="Adenylate_cyclase_1"/>
</dbReference>
<comment type="similarity">
    <text evidence="3">Belongs to the adenylyl cyclase class-1 family.</text>
</comment>
<evidence type="ECO:0000256" key="7">
    <source>
        <dbReference type="ARBA" id="ARBA00022741"/>
    </source>
</evidence>
<evidence type="ECO:0000256" key="2">
    <source>
        <dbReference type="ARBA" id="ARBA00004496"/>
    </source>
</evidence>
<evidence type="ECO:0000256" key="6">
    <source>
        <dbReference type="ARBA" id="ARBA00022490"/>
    </source>
</evidence>
<dbReference type="AlphaFoldDB" id="A0A2U0SM63"/>
<comment type="subcellular location">
    <subcellularLocation>
        <location evidence="2">Cytoplasm</location>
    </subcellularLocation>
</comment>
<keyword evidence="6" id="KW-0963">Cytoplasm</keyword>
<evidence type="ECO:0000313" key="14">
    <source>
        <dbReference type="EMBL" id="PVX32412.1"/>
    </source>
</evidence>
<dbReference type="Proteomes" id="UP000245909">
    <property type="component" value="Unassembled WGS sequence"/>
</dbReference>
<evidence type="ECO:0000256" key="9">
    <source>
        <dbReference type="ARBA" id="ARBA00022998"/>
    </source>
</evidence>
<dbReference type="Pfam" id="PF12633">
    <property type="entry name" value="Adenyl_cycl_N"/>
    <property type="match status" value="1"/>
</dbReference>
<dbReference type="PANTHER" id="PTHR38760">
    <property type="entry name" value="ADENYLATE CYCLASE"/>
    <property type="match status" value="1"/>
</dbReference>
<dbReference type="GO" id="GO:0005524">
    <property type="term" value="F:ATP binding"/>
    <property type="evidence" value="ECO:0007669"/>
    <property type="project" value="UniProtKB-KW"/>
</dbReference>
<evidence type="ECO:0000256" key="11">
    <source>
        <dbReference type="ARBA" id="ARBA00032597"/>
    </source>
</evidence>
<dbReference type="GO" id="GO:0004016">
    <property type="term" value="F:adenylate cyclase activity"/>
    <property type="evidence" value="ECO:0007669"/>
    <property type="project" value="UniProtKB-EC"/>
</dbReference>
<dbReference type="EMBL" id="QENU01000013">
    <property type="protein sequence ID" value="PVX32412.1"/>
    <property type="molecule type" value="Genomic_DNA"/>
</dbReference>
<evidence type="ECO:0000256" key="8">
    <source>
        <dbReference type="ARBA" id="ARBA00022840"/>
    </source>
</evidence>
<keyword evidence="8" id="KW-0067">ATP-binding</keyword>
<dbReference type="RefSeq" id="WP_116632250.1">
    <property type="nucleotide sequence ID" value="NZ_QENU01000013.1"/>
</dbReference>
<proteinExistence type="inferred from homology"/>
<dbReference type="OrthoDB" id="5571448at2"/>
<organism evidence="14 15">
    <name type="scientific">Alitibacter langaaensis DSM 22999</name>
    <dbReference type="NCBI Taxonomy" id="1122935"/>
    <lineage>
        <taxon>Bacteria</taxon>
        <taxon>Pseudomonadati</taxon>
        <taxon>Pseudomonadota</taxon>
        <taxon>Gammaproteobacteria</taxon>
        <taxon>Pasteurellales</taxon>
        <taxon>Pasteurellaceae</taxon>
        <taxon>Alitibacter</taxon>
    </lineage>
</organism>
<comment type="catalytic activity">
    <reaction evidence="1">
        <text>ATP = 3',5'-cyclic AMP + diphosphate</text>
        <dbReference type="Rhea" id="RHEA:15389"/>
        <dbReference type="ChEBI" id="CHEBI:30616"/>
        <dbReference type="ChEBI" id="CHEBI:33019"/>
        <dbReference type="ChEBI" id="CHEBI:58165"/>
        <dbReference type="EC" id="4.6.1.1"/>
    </reaction>
</comment>
<evidence type="ECO:0000259" key="13">
    <source>
        <dbReference type="Pfam" id="PF12633"/>
    </source>
</evidence>